<keyword evidence="3" id="KW-0249">Electron transport</keyword>
<sequence length="245" mass="27045">MKILVCISAVPDTTSKISLSSNNFVNLDGLTLISGPYEDYALSRAIEIKEADPNNIEIVIFHVGLDSSEPIIRKCLALGADSAVRVNTKANDSFQVAQEIASFVKENSVDLILMGKESIDYNTGLVHQYTASLLGWNHFSPVMNLDISNNSTCNIKVESSVGTVQLSSDLPLVLGCQEPIAEWKIPSMRGIMAARAKNIVLREPQFGFGLAYINDEVNDQQRKGQMFQRENLNELIEIIKKEVRA</sequence>
<comment type="similarity">
    <text evidence="1">Belongs to the ETF beta-subunit/FixA family.</text>
</comment>
<reference evidence="5 6" key="1">
    <citation type="submission" date="2024-03" db="EMBL/GenBank/DDBJ databases">
        <title>Aquirufa genome sequencing.</title>
        <authorList>
            <person name="Pitt A."/>
            <person name="Hahn M.W."/>
        </authorList>
    </citation>
    <scope>NUCLEOTIDE SEQUENCE [LARGE SCALE GENOMIC DNA]</scope>
    <source>
        <strain evidence="5 6">PLAD-142S6K</strain>
    </source>
</reference>
<dbReference type="PANTHER" id="PTHR21294:SF8">
    <property type="entry name" value="ELECTRON TRANSFER FLAVOPROTEIN SUBUNIT BETA"/>
    <property type="match status" value="1"/>
</dbReference>
<dbReference type="Pfam" id="PF01012">
    <property type="entry name" value="ETF"/>
    <property type="match status" value="1"/>
</dbReference>
<accession>A0ABW6D1V9</accession>
<dbReference type="InterPro" id="IPR014729">
    <property type="entry name" value="Rossmann-like_a/b/a_fold"/>
</dbReference>
<name>A0ABW6D1V9_9BACT</name>
<evidence type="ECO:0000313" key="6">
    <source>
        <dbReference type="Proteomes" id="UP001598114"/>
    </source>
</evidence>
<organism evidence="5 6">
    <name type="scientific">Aquirufa echingensis</name>
    <dbReference type="NCBI Taxonomy" id="3096516"/>
    <lineage>
        <taxon>Bacteria</taxon>
        <taxon>Pseudomonadati</taxon>
        <taxon>Bacteroidota</taxon>
        <taxon>Cytophagia</taxon>
        <taxon>Cytophagales</taxon>
        <taxon>Flectobacillaceae</taxon>
        <taxon>Aquirufa</taxon>
    </lineage>
</organism>
<feature type="domain" description="Electron transfer flavoprotein alpha/beta-subunit N-terminal" evidence="4">
    <location>
        <begin position="22"/>
        <end position="203"/>
    </location>
</feature>
<comment type="caution">
    <text evidence="5">The sequence shown here is derived from an EMBL/GenBank/DDBJ whole genome shotgun (WGS) entry which is preliminary data.</text>
</comment>
<evidence type="ECO:0000256" key="3">
    <source>
        <dbReference type="ARBA" id="ARBA00022982"/>
    </source>
</evidence>
<dbReference type="SUPFAM" id="SSF52402">
    <property type="entry name" value="Adenine nucleotide alpha hydrolases-like"/>
    <property type="match status" value="1"/>
</dbReference>
<dbReference type="InterPro" id="IPR012255">
    <property type="entry name" value="ETF_b"/>
</dbReference>
<evidence type="ECO:0000256" key="1">
    <source>
        <dbReference type="ARBA" id="ARBA00007557"/>
    </source>
</evidence>
<gene>
    <name evidence="5" type="ORF">SKC38_05980</name>
</gene>
<keyword evidence="6" id="KW-1185">Reference proteome</keyword>
<dbReference type="PANTHER" id="PTHR21294">
    <property type="entry name" value="ELECTRON TRANSFER FLAVOPROTEIN BETA-SUBUNIT"/>
    <property type="match status" value="1"/>
</dbReference>
<dbReference type="RefSeq" id="WP_377975998.1">
    <property type="nucleotide sequence ID" value="NZ_JBBKYA010000003.1"/>
</dbReference>
<evidence type="ECO:0000313" key="5">
    <source>
        <dbReference type="EMBL" id="MFD3275771.1"/>
    </source>
</evidence>
<evidence type="ECO:0000259" key="4">
    <source>
        <dbReference type="SMART" id="SM00893"/>
    </source>
</evidence>
<evidence type="ECO:0000256" key="2">
    <source>
        <dbReference type="ARBA" id="ARBA00022448"/>
    </source>
</evidence>
<protein>
    <submittedName>
        <fullName evidence="5">Electron transfer flavoprotein subunit beta/FixA family protein</fullName>
    </submittedName>
</protein>
<dbReference type="InterPro" id="IPR014730">
    <property type="entry name" value="ETF_a/b_N"/>
</dbReference>
<dbReference type="SMART" id="SM00893">
    <property type="entry name" value="ETF"/>
    <property type="match status" value="1"/>
</dbReference>
<dbReference type="PIRSF" id="PIRSF000090">
    <property type="entry name" value="Beta-ETF"/>
    <property type="match status" value="1"/>
</dbReference>
<proteinExistence type="inferred from homology"/>
<keyword evidence="2" id="KW-0813">Transport</keyword>
<dbReference type="EMBL" id="JBBKYA010000003">
    <property type="protein sequence ID" value="MFD3275771.1"/>
    <property type="molecule type" value="Genomic_DNA"/>
</dbReference>
<dbReference type="Gene3D" id="3.40.50.620">
    <property type="entry name" value="HUPs"/>
    <property type="match status" value="1"/>
</dbReference>
<dbReference type="Proteomes" id="UP001598114">
    <property type="component" value="Unassembled WGS sequence"/>
</dbReference>